<dbReference type="CDD" id="cd07040">
    <property type="entry name" value="HP"/>
    <property type="match status" value="1"/>
</dbReference>
<proteinExistence type="predicted"/>
<evidence type="ECO:0000313" key="2">
    <source>
        <dbReference type="Proteomes" id="UP001569414"/>
    </source>
</evidence>
<name>A0ABV4NKE9_9GAMM</name>
<organism evidence="1 2">
    <name type="scientific">Microbulbifer echini</name>
    <dbReference type="NCBI Taxonomy" id="1529067"/>
    <lineage>
        <taxon>Bacteria</taxon>
        <taxon>Pseudomonadati</taxon>
        <taxon>Pseudomonadota</taxon>
        <taxon>Gammaproteobacteria</taxon>
        <taxon>Cellvibrionales</taxon>
        <taxon>Microbulbiferaceae</taxon>
        <taxon>Microbulbifer</taxon>
    </lineage>
</organism>
<dbReference type="InterPro" id="IPR013078">
    <property type="entry name" value="His_Pase_superF_clade-1"/>
</dbReference>
<dbReference type="Pfam" id="PF00300">
    <property type="entry name" value="His_Phos_1"/>
    <property type="match status" value="1"/>
</dbReference>
<dbReference type="PANTHER" id="PTHR48100">
    <property type="entry name" value="BROAD-SPECIFICITY PHOSPHATASE YOR283W-RELATED"/>
    <property type="match status" value="1"/>
</dbReference>
<evidence type="ECO:0000313" key="1">
    <source>
        <dbReference type="EMBL" id="MFA0789815.1"/>
    </source>
</evidence>
<dbReference type="InterPro" id="IPR050275">
    <property type="entry name" value="PGM_Phosphatase"/>
</dbReference>
<protein>
    <submittedName>
        <fullName evidence="1">Histidine phosphatase family protein</fullName>
    </submittedName>
</protein>
<dbReference type="EMBL" id="JBGMEL010000003">
    <property type="protein sequence ID" value="MFA0789815.1"/>
    <property type="molecule type" value="Genomic_DNA"/>
</dbReference>
<comment type="caution">
    <text evidence="1">The sequence shown here is derived from an EMBL/GenBank/DDBJ whole genome shotgun (WGS) entry which is preliminary data.</text>
</comment>
<dbReference type="SUPFAM" id="SSF53254">
    <property type="entry name" value="Phosphoglycerate mutase-like"/>
    <property type="match status" value="1"/>
</dbReference>
<gene>
    <name evidence="1" type="ORF">ACCI51_04605</name>
</gene>
<sequence length="182" mass="20454">MIQILLARHGEAAKGNSIVDPALTPLGHKQAIQLASSFSKNTYLKLVSSPKLRAQQTAKPLADKLGTSISLENRVSEIPTPKGVSLGQRLSWIRSLLSKEWDPSNRQQKDWRDGIKDYLLSIEEDTIIFCHFMVINSVVAYILNDNKVQQFRPDYTSVTQLQLSDSHLKLIKLGSERDSQIN</sequence>
<dbReference type="InterPro" id="IPR029033">
    <property type="entry name" value="His_PPase_superfam"/>
</dbReference>
<dbReference type="PANTHER" id="PTHR48100:SF1">
    <property type="entry name" value="HISTIDINE PHOSPHATASE FAMILY PROTEIN-RELATED"/>
    <property type="match status" value="1"/>
</dbReference>
<dbReference type="RefSeq" id="WP_371842762.1">
    <property type="nucleotide sequence ID" value="NZ_JBGMEL010000003.1"/>
</dbReference>
<reference evidence="1 2" key="1">
    <citation type="submission" date="2024-08" db="EMBL/GenBank/DDBJ databases">
        <authorList>
            <person name="Ishaq N."/>
        </authorList>
    </citation>
    <scope>NUCLEOTIDE SEQUENCE [LARGE SCALE GENOMIC DNA]</scope>
    <source>
        <strain evidence="1 2">JCM 30400</strain>
    </source>
</reference>
<dbReference type="Gene3D" id="3.40.50.1240">
    <property type="entry name" value="Phosphoglycerate mutase-like"/>
    <property type="match status" value="1"/>
</dbReference>
<dbReference type="SMART" id="SM00855">
    <property type="entry name" value="PGAM"/>
    <property type="match status" value="1"/>
</dbReference>
<dbReference type="Proteomes" id="UP001569414">
    <property type="component" value="Unassembled WGS sequence"/>
</dbReference>
<accession>A0ABV4NKE9</accession>
<keyword evidence="2" id="KW-1185">Reference proteome</keyword>